<evidence type="ECO:0008006" key="3">
    <source>
        <dbReference type="Google" id="ProtNLM"/>
    </source>
</evidence>
<evidence type="ECO:0000313" key="2">
    <source>
        <dbReference type="Proteomes" id="UP000625804"/>
    </source>
</evidence>
<protein>
    <recommendedName>
        <fullName evidence="3">Glycosyltransferase involved in cell wall biosynthesis</fullName>
    </recommendedName>
</protein>
<name>A0A8J8GGN4_9BACI</name>
<accession>A0A8J8GGN4</accession>
<dbReference type="SUPFAM" id="SSF53756">
    <property type="entry name" value="UDP-Glycosyltransferase/glycogen phosphorylase"/>
    <property type="match status" value="1"/>
</dbReference>
<dbReference type="RefSeq" id="WP_173731246.1">
    <property type="nucleotide sequence ID" value="NZ_JABTTE010000012.1"/>
</dbReference>
<dbReference type="AlphaFoldDB" id="A0A8J8GGN4"/>
<sequence length="376" mass="44666">MKIAYFSPIYWDDLKQRPQHLAEQLSKKFEVYYIEPSLSFLSNKGKWKKKLDSNKMLGNLKIVTPSGMFRLPKVIELFDFTGINSLHEKIKLYKYLTECDMIWLGSPMYFPIIKNIKSKIIIYDKMDEYQSLTKNPLMKLLLIKYEKQLINRSDLIFISSCSFYSEISIKNKEVFVVNNAVDLNTLYVEIENEITKKIDNLKKKGYTVFGYIGTIDHWFDYEAIYKILELNKNIKIVLVGRNNIKKSNNQNILYYDPIRKEEVFSVIRKFDVCLYTFKLNDLINTINPVKVYEYLSCNKPTIAVNSIETRRFSKYLYLYNSYHELINIVKNVTLEKPFKTESELYGFIKENCWNSRAEYIQSKIMDKYIKDTLDNT</sequence>
<dbReference type="Gene3D" id="3.40.50.11010">
    <property type="match status" value="1"/>
</dbReference>
<gene>
    <name evidence="1" type="ORF">HR057_09770</name>
</gene>
<proteinExistence type="predicted"/>
<comment type="caution">
    <text evidence="1">The sequence shown here is derived from an EMBL/GenBank/DDBJ whole genome shotgun (WGS) entry which is preliminary data.</text>
</comment>
<organism evidence="1 2">
    <name type="scientific">Calidifontibacillus erzurumensis</name>
    <dbReference type="NCBI Taxonomy" id="2741433"/>
    <lineage>
        <taxon>Bacteria</taxon>
        <taxon>Bacillati</taxon>
        <taxon>Bacillota</taxon>
        <taxon>Bacilli</taxon>
        <taxon>Bacillales</taxon>
        <taxon>Bacillaceae</taxon>
        <taxon>Calidifontibacillus/Schinkia group</taxon>
        <taxon>Calidifontibacillus</taxon>
    </lineage>
</organism>
<reference evidence="1" key="1">
    <citation type="submission" date="2020-06" db="EMBL/GenBank/DDBJ databases">
        <title>A novel thermopfilic bacterium from Erzurum, Turkey.</title>
        <authorList>
            <person name="Adiguzel A."/>
            <person name="Ay H."/>
            <person name="Baltaci M.O."/>
        </authorList>
    </citation>
    <scope>NUCLEOTIDE SEQUENCE</scope>
    <source>
        <strain evidence="1">P2</strain>
    </source>
</reference>
<dbReference type="Proteomes" id="UP000625804">
    <property type="component" value="Unassembled WGS sequence"/>
</dbReference>
<keyword evidence="2" id="KW-1185">Reference proteome</keyword>
<dbReference type="EMBL" id="JABTTE010000012">
    <property type="protein sequence ID" value="NSL52038.1"/>
    <property type="molecule type" value="Genomic_DNA"/>
</dbReference>
<evidence type="ECO:0000313" key="1">
    <source>
        <dbReference type="EMBL" id="NSL52038.1"/>
    </source>
</evidence>
<dbReference type="Gene3D" id="3.40.50.2000">
    <property type="entry name" value="Glycogen Phosphorylase B"/>
    <property type="match status" value="1"/>
</dbReference>